<dbReference type="PROSITE" id="PS00211">
    <property type="entry name" value="ABC_TRANSPORTER_1"/>
    <property type="match status" value="2"/>
</dbReference>
<dbReference type="PANTHER" id="PTHR43553">
    <property type="entry name" value="HEAVY METAL TRANSPORTER"/>
    <property type="match status" value="1"/>
</dbReference>
<evidence type="ECO:0000256" key="3">
    <source>
        <dbReference type="ARBA" id="ARBA00005417"/>
    </source>
</evidence>
<proteinExistence type="inferred from homology"/>
<sequence>MIEVANARLRYDALAGRPALTGTTCTISPGELVCLAGPNGSGKSTLAALMCAMRLADDGEVRIDGLDARIDSQRREARRRVGFVRQSAADQMVASIVEEEVAFGPRNLGLAEADIEHRVERALRDVGLIDLMGRDVRTLSGGEQQRVALAGVLAMEPRYVVLDEVTSNLDVVARATARALFRRLARERDIGVVQITHDPLEAVACDRVLLMERGRLAWQGPTIELLIGSARQWDQTFSFSGYIDALRVAIELGYPLECGSEPTDLLGWLQRARANGSVDRCGIERILAATAHPLDGGDRPAPAQGARVVGARGIRQRSGEALISLADVSYAYGRTEALSHVNVSVSRGEVLLLAGRSGSGKSTLAALAAGLATPHAGEIRLGVRYPRPGDVGYVLQAPEQQLFCDSVEAELAFAPMNRGVSRCDLTDRVHEAAARMGLDSGLLPRDPFSLSGGQARKVGIASVLSLHPAAIVLDEPSCGLDARARDQLHRLVRALANEGMAIMVISHDLEEWLVRVDRVALLEHGELRWHGSPQRLAGEPSLFARAGLAAPESWVLRDALLAALAVPIDAVDPSGASSSESSSDARVLPMSPPSRPRRSALASVDERVKIILLLAASAAVFFADAPWMLAVWCAMLACILRCADVSARGAIAAIRPTLALLVLIACANLVSCDGSADIRVIGFIGLSRTGGVRALVCAARLVVIAGFSFAVAQSTTPTRIAAAAARLARPLARAGAPVAALALSLSIALRCIPIVGDELTRIRRAQLSRGARFEEGVLGIRARAWISVLTPLMVGLLRRSDRLAESVDARCYADAARAMPAPRSLGRRDAIALGLGSGLIALLVAARFFL</sequence>
<evidence type="ECO:0000256" key="4">
    <source>
        <dbReference type="ARBA" id="ARBA00022448"/>
    </source>
</evidence>
<keyword evidence="7" id="KW-0547">Nucleotide-binding</keyword>
<dbReference type="Proteomes" id="UP000006851">
    <property type="component" value="Chromosome"/>
</dbReference>
<evidence type="ECO:0000313" key="16">
    <source>
        <dbReference type="Proteomes" id="UP000006851"/>
    </source>
</evidence>
<dbReference type="SUPFAM" id="SSF52540">
    <property type="entry name" value="P-loop containing nucleoside triphosphate hydrolases"/>
    <property type="match status" value="2"/>
</dbReference>
<dbReference type="InterPro" id="IPR027417">
    <property type="entry name" value="P-loop_NTPase"/>
</dbReference>
<evidence type="ECO:0000256" key="7">
    <source>
        <dbReference type="ARBA" id="ARBA00022741"/>
    </source>
</evidence>
<evidence type="ECO:0000256" key="8">
    <source>
        <dbReference type="ARBA" id="ARBA00022840"/>
    </source>
</evidence>
<dbReference type="GO" id="GO:0043190">
    <property type="term" value="C:ATP-binding cassette (ABC) transporter complex"/>
    <property type="evidence" value="ECO:0007669"/>
    <property type="project" value="TreeGrafter"/>
</dbReference>
<dbReference type="AlphaFoldDB" id="F2N8L8"/>
<evidence type="ECO:0000256" key="5">
    <source>
        <dbReference type="ARBA" id="ARBA00022475"/>
    </source>
</evidence>
<evidence type="ECO:0000256" key="13">
    <source>
        <dbReference type="SAM" id="Phobius"/>
    </source>
</evidence>
<evidence type="ECO:0000259" key="14">
    <source>
        <dbReference type="PROSITE" id="PS50893"/>
    </source>
</evidence>
<keyword evidence="6 13" id="KW-0812">Transmembrane</keyword>
<evidence type="ECO:0000256" key="12">
    <source>
        <dbReference type="SAM" id="MobiDB-lite"/>
    </source>
</evidence>
<feature type="compositionally biased region" description="Low complexity" evidence="12">
    <location>
        <begin position="574"/>
        <end position="589"/>
    </location>
</feature>
<dbReference type="PROSITE" id="PS50893">
    <property type="entry name" value="ABC_TRANSPORTER_2"/>
    <property type="match status" value="2"/>
</dbReference>
<feature type="transmembrane region" description="Helical" evidence="13">
    <location>
        <begin position="691"/>
        <end position="713"/>
    </location>
</feature>
<keyword evidence="10 13" id="KW-1133">Transmembrane helix</keyword>
<dbReference type="OrthoDB" id="9806471at2"/>
<keyword evidence="5" id="KW-1003">Cell membrane</keyword>
<dbReference type="STRING" id="700015.Corgl_1300"/>
<dbReference type="EMBL" id="CP002628">
    <property type="protein sequence ID" value="AEB07401.1"/>
    <property type="molecule type" value="Genomic_DNA"/>
</dbReference>
<keyword evidence="9" id="KW-1278">Translocase</keyword>
<dbReference type="NCBIfam" id="NF010167">
    <property type="entry name" value="PRK13648.1"/>
    <property type="match status" value="2"/>
</dbReference>
<name>F2N8L8_CORGP</name>
<feature type="region of interest" description="Disordered" evidence="12">
    <location>
        <begin position="572"/>
        <end position="599"/>
    </location>
</feature>
<dbReference type="CDD" id="cd03225">
    <property type="entry name" value="ABC_cobalt_CbiO_domain1"/>
    <property type="match status" value="2"/>
</dbReference>
<dbReference type="InterPro" id="IPR017871">
    <property type="entry name" value="ABC_transporter-like_CS"/>
</dbReference>
<evidence type="ECO:0000256" key="1">
    <source>
        <dbReference type="ARBA" id="ARBA00004141"/>
    </source>
</evidence>
<dbReference type="GO" id="GO:0005524">
    <property type="term" value="F:ATP binding"/>
    <property type="evidence" value="ECO:0007669"/>
    <property type="project" value="UniProtKB-KW"/>
</dbReference>
<dbReference type="PANTHER" id="PTHR43553:SF27">
    <property type="entry name" value="ENERGY-COUPLING FACTOR TRANSPORTER ATP-BINDING PROTEIN ECFA2"/>
    <property type="match status" value="1"/>
</dbReference>
<comment type="similarity">
    <text evidence="3">Belongs to the ABC transporter superfamily.</text>
</comment>
<dbReference type="CDD" id="cd16914">
    <property type="entry name" value="EcfT"/>
    <property type="match status" value="1"/>
</dbReference>
<evidence type="ECO:0000256" key="6">
    <source>
        <dbReference type="ARBA" id="ARBA00022692"/>
    </source>
</evidence>
<evidence type="ECO:0000256" key="11">
    <source>
        <dbReference type="ARBA" id="ARBA00023136"/>
    </source>
</evidence>
<dbReference type="InterPro" id="IPR003439">
    <property type="entry name" value="ABC_transporter-like_ATP-bd"/>
</dbReference>
<dbReference type="Gene3D" id="3.40.50.300">
    <property type="entry name" value="P-loop containing nucleotide triphosphate hydrolases"/>
    <property type="match status" value="2"/>
</dbReference>
<gene>
    <name evidence="15" type="ordered locus">Corgl_1300</name>
</gene>
<dbReference type="InterPro" id="IPR003593">
    <property type="entry name" value="AAA+_ATPase"/>
</dbReference>
<dbReference type="Pfam" id="PF02361">
    <property type="entry name" value="CbiQ"/>
    <property type="match status" value="1"/>
</dbReference>
<feature type="domain" description="ABC transporter" evidence="14">
    <location>
        <begin position="323"/>
        <end position="549"/>
    </location>
</feature>
<feature type="domain" description="ABC transporter" evidence="14">
    <location>
        <begin position="2"/>
        <end position="238"/>
    </location>
</feature>
<evidence type="ECO:0000256" key="10">
    <source>
        <dbReference type="ARBA" id="ARBA00022989"/>
    </source>
</evidence>
<accession>F2N8L8</accession>
<evidence type="ECO:0000313" key="15">
    <source>
        <dbReference type="EMBL" id="AEB07401.1"/>
    </source>
</evidence>
<dbReference type="KEGG" id="cgo:Corgl_1300"/>
<dbReference type="InterPro" id="IPR050095">
    <property type="entry name" value="ECF_ABC_transporter_ATP-bd"/>
</dbReference>
<dbReference type="InterPro" id="IPR003339">
    <property type="entry name" value="ABC/ECF_trnsptr_transmembrane"/>
</dbReference>
<dbReference type="HOGENOM" id="CLU_344767_0_0_11"/>
<keyword evidence="16" id="KW-1185">Reference proteome</keyword>
<dbReference type="eggNOG" id="COG1122">
    <property type="taxonomic scope" value="Bacteria"/>
</dbReference>
<dbReference type="SMART" id="SM00382">
    <property type="entry name" value="AAA"/>
    <property type="match status" value="2"/>
</dbReference>
<feature type="transmembrane region" description="Helical" evidence="13">
    <location>
        <begin position="610"/>
        <end position="640"/>
    </location>
</feature>
<comment type="subcellular location">
    <subcellularLocation>
        <location evidence="2">Cell membrane</location>
        <topology evidence="2">Peripheral membrane protein</topology>
    </subcellularLocation>
    <subcellularLocation>
        <location evidence="1">Membrane</location>
        <topology evidence="1">Multi-pass membrane protein</topology>
    </subcellularLocation>
</comment>
<evidence type="ECO:0000256" key="9">
    <source>
        <dbReference type="ARBA" id="ARBA00022967"/>
    </source>
</evidence>
<dbReference type="GO" id="GO:0016887">
    <property type="term" value="F:ATP hydrolysis activity"/>
    <property type="evidence" value="ECO:0007669"/>
    <property type="project" value="InterPro"/>
</dbReference>
<feature type="transmembrane region" description="Helical" evidence="13">
    <location>
        <begin position="830"/>
        <end position="849"/>
    </location>
</feature>
<keyword evidence="11 13" id="KW-0472">Membrane</keyword>
<organism evidence="15 16">
    <name type="scientific">Coriobacterium glomerans (strain ATCC 49209 / DSM 20642 / JCM 10262 / PW2)</name>
    <dbReference type="NCBI Taxonomy" id="700015"/>
    <lineage>
        <taxon>Bacteria</taxon>
        <taxon>Bacillati</taxon>
        <taxon>Actinomycetota</taxon>
        <taxon>Coriobacteriia</taxon>
        <taxon>Coriobacteriales</taxon>
        <taxon>Coriobacteriaceae</taxon>
        <taxon>Coriobacterium</taxon>
    </lineage>
</organism>
<protein>
    <submittedName>
        <fullName evidence="15">ABC transporter related protein</fullName>
    </submittedName>
</protein>
<reference evidence="16" key="1">
    <citation type="journal article" date="2013" name="Stand. Genomic Sci.">
        <title>Complete genome sequence of Coriobacterium glomerans type strain (PW2(T)) from the midgut of Pyrrhocoris apterus L. (red soldier bug).</title>
        <authorList>
            <person name="Stackebrandt E."/>
            <person name="Zeytun A."/>
            <person name="Lapidus A."/>
            <person name="Nolan M."/>
            <person name="Lucas S."/>
            <person name="Hammon N."/>
            <person name="Deshpande S."/>
            <person name="Cheng J.F."/>
            <person name="Tapia R."/>
            <person name="Goodwin L.A."/>
            <person name="Pitluck S."/>
            <person name="Liolios K."/>
            <person name="Pagani I."/>
            <person name="Ivanova N."/>
            <person name="Mavromatis K."/>
            <person name="Mikhailova N."/>
            <person name="Huntemann M."/>
            <person name="Pati A."/>
            <person name="Chen A."/>
            <person name="Palaniappan K."/>
            <person name="Chang Y.J."/>
            <person name="Land M."/>
            <person name="Hauser L."/>
            <person name="Rohde M."/>
            <person name="Pukall R."/>
            <person name="Goker M."/>
            <person name="Detter J.C."/>
            <person name="Woyke T."/>
            <person name="Bristow J."/>
            <person name="Eisen J.A."/>
            <person name="Markowitz V."/>
            <person name="Hugenholtz P."/>
            <person name="Kyrpides N.C."/>
            <person name="Klenk H.P."/>
        </authorList>
    </citation>
    <scope>NUCLEOTIDE SEQUENCE</scope>
    <source>
        <strain evidence="16">ATCC 49209 / DSM 20642 / JCM 10262 / PW2</strain>
    </source>
</reference>
<evidence type="ECO:0000256" key="2">
    <source>
        <dbReference type="ARBA" id="ARBA00004202"/>
    </source>
</evidence>
<keyword evidence="4" id="KW-0813">Transport</keyword>
<dbReference type="GO" id="GO:0042626">
    <property type="term" value="F:ATPase-coupled transmembrane transporter activity"/>
    <property type="evidence" value="ECO:0007669"/>
    <property type="project" value="TreeGrafter"/>
</dbReference>
<dbReference type="RefSeq" id="WP_013709144.1">
    <property type="nucleotide sequence ID" value="NC_015389.1"/>
</dbReference>
<keyword evidence="8" id="KW-0067">ATP-binding</keyword>
<feature type="transmembrane region" description="Helical" evidence="13">
    <location>
        <begin position="652"/>
        <end position="671"/>
    </location>
</feature>
<dbReference type="eggNOG" id="COG0619">
    <property type="taxonomic scope" value="Bacteria"/>
</dbReference>
<dbReference type="InterPro" id="IPR015856">
    <property type="entry name" value="ABC_transpr_CbiO/EcfA_su"/>
</dbReference>
<dbReference type="Pfam" id="PF00005">
    <property type="entry name" value="ABC_tran"/>
    <property type="match status" value="2"/>
</dbReference>